<dbReference type="RefSeq" id="WP_146294553.1">
    <property type="nucleotide sequence ID" value="NZ_CP042326.1"/>
</dbReference>
<keyword evidence="3" id="KW-1185">Reference proteome</keyword>
<dbReference type="KEGG" id="enn:FRE64_02690"/>
<feature type="domain" description="AB hydrolase-1" evidence="1">
    <location>
        <begin position="41"/>
        <end position="285"/>
    </location>
</feature>
<dbReference type="OrthoDB" id="526428at2"/>
<proteinExistence type="predicted"/>
<gene>
    <name evidence="2" type="ORF">FRE64_02690</name>
</gene>
<evidence type="ECO:0000313" key="2">
    <source>
        <dbReference type="EMBL" id="QDZ38942.1"/>
    </source>
</evidence>
<sequence>MRAFQPAGFQQRSLETKWGKMVYSVPDASFYPPNVSEAIPLVFLHSLGGGSSAYEWSKVYPTFASNYNVIAPDLIGWGDSAHPVKKYSAEDYLEIIKLLLENVAKKPAWVVASSLTAGLVIRLAISEPQLFRGLFLVSPSGYRDFSEDYQEEFASQLINLPGLDRLIYAVGAGNEWAVRNFLEQFLFADTSRLSEEVVEAYLTSALKPNAEYAALASLKGDICFDLAQYMGDLNTPTSLVWGSQSRFSRPEKGKRLANLNQGAIAQFHIVPGTGVLPHLEIPAVVSGLLASTIIRSSREESGRN</sequence>
<evidence type="ECO:0000259" key="1">
    <source>
        <dbReference type="Pfam" id="PF12697"/>
    </source>
</evidence>
<dbReference type="Proteomes" id="UP000318453">
    <property type="component" value="Chromosome"/>
</dbReference>
<dbReference type="AlphaFoldDB" id="A0A5B8NIA9"/>
<reference evidence="2" key="1">
    <citation type="submission" date="2019-08" db="EMBL/GenBank/DDBJ databases">
        <title>Carotenoids and Carotenoid Binding Proteins in the Halophilic Cyanobacterium Euhalothece sp. ZM00.</title>
        <authorList>
            <person name="Cho S.M."/>
            <person name="Song J.Y."/>
            <person name="Park Y.-I."/>
        </authorList>
    </citation>
    <scope>NUCLEOTIDE SEQUENCE [LARGE SCALE GENOMIC DNA]</scope>
    <source>
        <strain evidence="2">Z-M001</strain>
    </source>
</reference>
<dbReference type="InterPro" id="IPR000073">
    <property type="entry name" value="AB_hydrolase_1"/>
</dbReference>
<dbReference type="PANTHER" id="PTHR46438">
    <property type="entry name" value="ALPHA/BETA-HYDROLASES SUPERFAMILY PROTEIN"/>
    <property type="match status" value="1"/>
</dbReference>
<dbReference type="EMBL" id="CP042326">
    <property type="protein sequence ID" value="QDZ38942.1"/>
    <property type="molecule type" value="Genomic_DNA"/>
</dbReference>
<protein>
    <submittedName>
        <fullName evidence="2">Alpha/beta hydrolase</fullName>
    </submittedName>
</protein>
<dbReference type="InterPro" id="IPR029058">
    <property type="entry name" value="AB_hydrolase_fold"/>
</dbReference>
<dbReference type="PANTHER" id="PTHR46438:SF2">
    <property type="entry name" value="ALPHA_BETA-HYDROLASES SUPERFAMILY PROTEIN"/>
    <property type="match status" value="1"/>
</dbReference>
<name>A0A5B8NIA9_9CHRO</name>
<accession>A0A5B8NIA9</accession>
<evidence type="ECO:0000313" key="3">
    <source>
        <dbReference type="Proteomes" id="UP000318453"/>
    </source>
</evidence>
<keyword evidence="2" id="KW-0378">Hydrolase</keyword>
<dbReference type="GO" id="GO:0016787">
    <property type="term" value="F:hydrolase activity"/>
    <property type="evidence" value="ECO:0007669"/>
    <property type="project" value="UniProtKB-KW"/>
</dbReference>
<dbReference type="Gene3D" id="3.40.50.1820">
    <property type="entry name" value="alpha/beta hydrolase"/>
    <property type="match status" value="1"/>
</dbReference>
<dbReference type="SUPFAM" id="SSF53474">
    <property type="entry name" value="alpha/beta-Hydrolases"/>
    <property type="match status" value="1"/>
</dbReference>
<organism evidence="2 3">
    <name type="scientific">Euhalothece natronophila Z-M001</name>
    <dbReference type="NCBI Taxonomy" id="522448"/>
    <lineage>
        <taxon>Bacteria</taxon>
        <taxon>Bacillati</taxon>
        <taxon>Cyanobacteriota</taxon>
        <taxon>Cyanophyceae</taxon>
        <taxon>Oscillatoriophycideae</taxon>
        <taxon>Chroococcales</taxon>
        <taxon>Halothecacae</taxon>
        <taxon>Halothece cluster</taxon>
        <taxon>Euhalothece</taxon>
    </lineage>
</organism>
<dbReference type="Pfam" id="PF12697">
    <property type="entry name" value="Abhydrolase_6"/>
    <property type="match status" value="1"/>
</dbReference>
<dbReference type="PRINTS" id="PR00111">
    <property type="entry name" value="ABHYDROLASE"/>
</dbReference>